<evidence type="ECO:0000313" key="3">
    <source>
        <dbReference type="Proteomes" id="UP000244066"/>
    </source>
</evidence>
<gene>
    <name evidence="2" type="ORF">B9J98_05690</name>
</gene>
<accession>A0A2R7Y2A5</accession>
<dbReference type="Proteomes" id="UP000244066">
    <property type="component" value="Unassembled WGS sequence"/>
</dbReference>
<reference evidence="2 3" key="1">
    <citation type="submission" date="2017-04" db="EMBL/GenBank/DDBJ databases">
        <title>Draft Aigarchaeota genome from a New Zealand hot spring.</title>
        <authorList>
            <person name="Reysenbach A.-L."/>
            <person name="Donaho J.A."/>
            <person name="Gerhart J."/>
            <person name="Kelley J.F."/>
            <person name="Kouba K."/>
            <person name="Podar M."/>
            <person name="Stott M."/>
        </authorList>
    </citation>
    <scope>NUCLEOTIDE SEQUENCE [LARGE SCALE GENOMIC DNA]</scope>
    <source>
        <strain evidence="2">NZ13_MG1</strain>
    </source>
</reference>
<comment type="caution">
    <text evidence="2">The sequence shown here is derived from an EMBL/GenBank/DDBJ whole genome shotgun (WGS) entry which is preliminary data.</text>
</comment>
<dbReference type="EMBL" id="NDWU01000014">
    <property type="protein sequence ID" value="PUA31680.1"/>
    <property type="molecule type" value="Genomic_DNA"/>
</dbReference>
<sequence>MKALICSNEIMSYDEVLRRALVALAKRAGTLIRTEELKRQALSASVLRPLAEALLAEVEELLKNIPDYEQAIRSSTERAIKEGRPIVETLVQDMLMKFIESLPLALVGTFERAKSVVARMNNVVNSVNKIIEDISREGISVPKLELINLTKDDPLTLSVTLKIGKQRLLTIIDFLKELEKYGEEARSP</sequence>
<name>A0A2R7Y2A5_9ARCH</name>
<dbReference type="AlphaFoldDB" id="A0A2R7Y2A5"/>
<proteinExistence type="predicted"/>
<protein>
    <submittedName>
        <fullName evidence="2">Uncharacterized protein</fullName>
    </submittedName>
</protein>
<evidence type="ECO:0000313" key="2">
    <source>
        <dbReference type="EMBL" id="PUA31680.1"/>
    </source>
</evidence>
<evidence type="ECO:0000256" key="1">
    <source>
        <dbReference type="SAM" id="Coils"/>
    </source>
</evidence>
<organism evidence="2 3">
    <name type="scientific">Candidatus Terraquivivens tikiterensis</name>
    <dbReference type="NCBI Taxonomy" id="1980982"/>
    <lineage>
        <taxon>Archaea</taxon>
        <taxon>Nitrososphaerota</taxon>
        <taxon>Candidatus Wolframiiraptoraceae</taxon>
        <taxon>Candidatus Terraquivivens</taxon>
    </lineage>
</organism>
<feature type="coiled-coil region" evidence="1">
    <location>
        <begin position="51"/>
        <end position="78"/>
    </location>
</feature>
<keyword evidence="1" id="KW-0175">Coiled coil</keyword>